<dbReference type="InterPro" id="IPR051207">
    <property type="entry name" value="ComplexI_NDUFA9_subunit"/>
</dbReference>
<keyword evidence="4" id="KW-1185">Reference proteome</keyword>
<dbReference type="Pfam" id="PF13460">
    <property type="entry name" value="NAD_binding_10"/>
    <property type="match status" value="1"/>
</dbReference>
<dbReference type="SUPFAM" id="SSF51735">
    <property type="entry name" value="NAD(P)-binding Rossmann-fold domains"/>
    <property type="match status" value="1"/>
</dbReference>
<feature type="domain" description="NAD(P)-binding" evidence="2">
    <location>
        <begin position="7"/>
        <end position="155"/>
    </location>
</feature>
<dbReference type="InterPro" id="IPR025695">
    <property type="entry name" value="DoxX-like"/>
</dbReference>
<dbReference type="RefSeq" id="WP_284197037.1">
    <property type="nucleotide sequence ID" value="NZ_BSOG01000003.1"/>
</dbReference>
<keyword evidence="1" id="KW-0472">Membrane</keyword>
<keyword evidence="1" id="KW-1133">Transmembrane helix</keyword>
<dbReference type="InterPro" id="IPR016040">
    <property type="entry name" value="NAD(P)-bd_dom"/>
</dbReference>
<evidence type="ECO:0000313" key="4">
    <source>
        <dbReference type="Proteomes" id="UP001156706"/>
    </source>
</evidence>
<organism evidence="3 4">
    <name type="scientific">Chitinimonas prasina</name>
    <dbReference type="NCBI Taxonomy" id="1434937"/>
    <lineage>
        <taxon>Bacteria</taxon>
        <taxon>Pseudomonadati</taxon>
        <taxon>Pseudomonadota</taxon>
        <taxon>Betaproteobacteria</taxon>
        <taxon>Neisseriales</taxon>
        <taxon>Chitinibacteraceae</taxon>
        <taxon>Chitinimonas</taxon>
    </lineage>
</organism>
<dbReference type="PANTHER" id="PTHR12126">
    <property type="entry name" value="NADH-UBIQUINONE OXIDOREDUCTASE 39 KDA SUBUNIT-RELATED"/>
    <property type="match status" value="1"/>
</dbReference>
<evidence type="ECO:0000256" key="1">
    <source>
        <dbReference type="SAM" id="Phobius"/>
    </source>
</evidence>
<dbReference type="Gene3D" id="3.40.50.720">
    <property type="entry name" value="NAD(P)-binding Rossmann-like Domain"/>
    <property type="match status" value="1"/>
</dbReference>
<protein>
    <submittedName>
        <fullName evidence="3">Oxidoreductase</fullName>
    </submittedName>
</protein>
<feature type="transmembrane region" description="Helical" evidence="1">
    <location>
        <begin position="234"/>
        <end position="256"/>
    </location>
</feature>
<name>A0ABQ5YG23_9NEIS</name>
<comment type="caution">
    <text evidence="3">The sequence shown here is derived from an EMBL/GenBank/DDBJ whole genome shotgun (WGS) entry which is preliminary data.</text>
</comment>
<sequence length="423" mass="44814">MDILLTGASGLVGSALLPRLLAQGHTVHALCRRPPANTAAVGQLHWHAADMATLLNEDDWLPLLDGIDLVINTVGIFAETGSQTFAHLHTQAPIALFNAAIVAGVERVIQLSALGAHPQAATAYWRSKAAADAVLRTAPLDWAIVQPSLVYADQGSSSTLFRQMAAQPCLLVPADAGPVQPIHLADLVDTLLQLIHRPTLGRITLAAVGPQALPWHDYLQALRSGMGMARAPVIALPALWVSGISHLAALCPGSLLNPASLSMLRAGSCADAGPIQQLLGRPMHPPPAYSHPALRSAAVIAAWQPWLRLALAFVWLLTAIVSIQQAPLGLQLLADAGLPAAWHPAALWGGAGLDLILGLLTLSHPHRRLWQAQIALILSYTLFISLLLPQWWLHPFGPISKNLPILALLGLLTALTPATRKAS</sequence>
<feature type="transmembrane region" description="Helical" evidence="1">
    <location>
        <begin position="345"/>
        <end position="362"/>
    </location>
</feature>
<proteinExistence type="predicted"/>
<dbReference type="Pfam" id="PF13781">
    <property type="entry name" value="DoxX_3"/>
    <property type="match status" value="1"/>
</dbReference>
<dbReference type="EMBL" id="BSOG01000003">
    <property type="protein sequence ID" value="GLR13940.1"/>
    <property type="molecule type" value="Genomic_DNA"/>
</dbReference>
<feature type="transmembrane region" description="Helical" evidence="1">
    <location>
        <begin position="306"/>
        <end position="325"/>
    </location>
</feature>
<gene>
    <name evidence="3" type="ORF">GCM10007907_27300</name>
</gene>
<dbReference type="Proteomes" id="UP001156706">
    <property type="component" value="Unassembled WGS sequence"/>
</dbReference>
<evidence type="ECO:0000259" key="2">
    <source>
        <dbReference type="Pfam" id="PF13460"/>
    </source>
</evidence>
<keyword evidence="1" id="KW-0812">Transmembrane</keyword>
<feature type="transmembrane region" description="Helical" evidence="1">
    <location>
        <begin position="374"/>
        <end position="393"/>
    </location>
</feature>
<reference evidence="4" key="1">
    <citation type="journal article" date="2019" name="Int. J. Syst. Evol. Microbiol.">
        <title>The Global Catalogue of Microorganisms (GCM) 10K type strain sequencing project: providing services to taxonomists for standard genome sequencing and annotation.</title>
        <authorList>
            <consortium name="The Broad Institute Genomics Platform"/>
            <consortium name="The Broad Institute Genome Sequencing Center for Infectious Disease"/>
            <person name="Wu L."/>
            <person name="Ma J."/>
        </authorList>
    </citation>
    <scope>NUCLEOTIDE SEQUENCE [LARGE SCALE GENOMIC DNA]</scope>
    <source>
        <strain evidence="4">NBRC 110044</strain>
    </source>
</reference>
<dbReference type="InterPro" id="IPR036291">
    <property type="entry name" value="NAD(P)-bd_dom_sf"/>
</dbReference>
<accession>A0ABQ5YG23</accession>
<dbReference type="PANTHER" id="PTHR12126:SF11">
    <property type="entry name" value="NADH DEHYDROGENASE [UBIQUINONE] 1 ALPHA SUBCOMPLEX SUBUNIT 9, MITOCHONDRIAL"/>
    <property type="match status" value="1"/>
</dbReference>
<evidence type="ECO:0000313" key="3">
    <source>
        <dbReference type="EMBL" id="GLR13940.1"/>
    </source>
</evidence>